<dbReference type="InterPro" id="IPR011992">
    <property type="entry name" value="EF-hand-dom_pair"/>
</dbReference>
<evidence type="ECO:0000256" key="3">
    <source>
        <dbReference type="SAM" id="MobiDB-lite"/>
    </source>
</evidence>
<dbReference type="GO" id="GO:0005509">
    <property type="term" value="F:calcium ion binding"/>
    <property type="evidence" value="ECO:0007669"/>
    <property type="project" value="InterPro"/>
</dbReference>
<feature type="region of interest" description="Disordered" evidence="3">
    <location>
        <begin position="1750"/>
        <end position="1801"/>
    </location>
</feature>
<dbReference type="PROSITE" id="PS00018">
    <property type="entry name" value="EF_HAND_1"/>
    <property type="match status" value="1"/>
</dbReference>
<name>A0A7S4FUT1_9EUGL</name>
<dbReference type="Gene3D" id="1.10.150.50">
    <property type="entry name" value="Transcription Factor, Ets-1"/>
    <property type="match status" value="1"/>
</dbReference>
<feature type="region of interest" description="Disordered" evidence="3">
    <location>
        <begin position="1683"/>
        <end position="1707"/>
    </location>
</feature>
<evidence type="ECO:0000259" key="5">
    <source>
        <dbReference type="PROSITE" id="PS50234"/>
    </source>
</evidence>
<feature type="domain" description="EF-hand" evidence="4">
    <location>
        <begin position="1246"/>
        <end position="1281"/>
    </location>
</feature>
<dbReference type="PROSITE" id="PS50096">
    <property type="entry name" value="IQ"/>
    <property type="match status" value="1"/>
</dbReference>
<evidence type="ECO:0000313" key="6">
    <source>
        <dbReference type="EMBL" id="CAE0815879.1"/>
    </source>
</evidence>
<dbReference type="InterPro" id="IPR018247">
    <property type="entry name" value="EF_Hand_1_Ca_BS"/>
</dbReference>
<keyword evidence="2" id="KW-0175">Coiled coil</keyword>
<dbReference type="InterPro" id="IPR006860">
    <property type="entry name" value="FecR"/>
</dbReference>
<dbReference type="EMBL" id="HBJA01077120">
    <property type="protein sequence ID" value="CAE0815879.1"/>
    <property type="molecule type" value="Transcribed_RNA"/>
</dbReference>
<dbReference type="InterPro" id="IPR002048">
    <property type="entry name" value="EF_hand_dom"/>
</dbReference>
<dbReference type="InterPro" id="IPR036465">
    <property type="entry name" value="vWFA_dom_sf"/>
</dbReference>
<evidence type="ECO:0000256" key="2">
    <source>
        <dbReference type="SAM" id="Coils"/>
    </source>
</evidence>
<dbReference type="InterPro" id="IPR013761">
    <property type="entry name" value="SAM/pointed_sf"/>
</dbReference>
<dbReference type="SUPFAM" id="SSF47473">
    <property type="entry name" value="EF-hand"/>
    <property type="match status" value="1"/>
</dbReference>
<dbReference type="SUPFAM" id="SSF53300">
    <property type="entry name" value="vWA-like"/>
    <property type="match status" value="1"/>
</dbReference>
<dbReference type="Gene3D" id="3.40.50.410">
    <property type="entry name" value="von Willebrand factor, type A domain"/>
    <property type="match status" value="1"/>
</dbReference>
<dbReference type="InterPro" id="IPR038499">
    <property type="entry name" value="BRO1_sf"/>
</dbReference>
<evidence type="ECO:0000259" key="4">
    <source>
        <dbReference type="PROSITE" id="PS50222"/>
    </source>
</evidence>
<sequence length="1959" mass="220532">MAYNIYHETLCPPADYPEKAVAYFHALEALKEELLTYERAKHEEWMRANPHITGCSTEVASLRTKIEAMRLEEVFLLYNLGMHQGQLAHSKRLCHDLHYNFTDTQHAFELAAGYFEYLHLDPVTRETSYPLFNQDHLLVLKLIMLAHAKESEFAHVMQATKADWHHAVCAQMSKWILDQYVEAHRLLASGSFAQASMPGGLRSCAESNDLAIHHAQLLNFVQVKILFYKAVRQYNAAFLEENKGRKKNLRRKAFANFEEMFKVSHNGIVDRQILRDEMKVYMYELTLLLQQNKELTEKLEQKSKEQAELMARLAAKEQGRRQSQLGPAPVLKCFNLLDMVDRPPSFTPVPIVSQWLVDFANAYQERYQMLVKEYRDSTLTKQITEAVVHKREDGTLATERLMTRETEAAVAEAEEKKRAVEYEITVPQVDLFHKPRNPQQPYHTVSGVCTVTAKGGTDVKSQNLATVFVLDCVGSIDVIGSSASTSWVRESVMDIVEETSMLDDGDALGLLMWHEPKIEAPYECPMFDIAEGGAQAMSDQLRLLKPTGSHSLTDGIIQAMQTLQDHKGPMCSKEVIVITDGAECTTKDQWRNWLRLKALQEVRDADQDTQVTVHVFCLGQSADKYLAKTITSRTGGDWAFSPTVSSAEVITQVRHWILRRLADQHTKVATRCHLTLRCPKGVQMRIVNDFTPDTAQHTLLGAGNQPPKAIQRRTKAFRSSRQAVRNGRSLRNGSKKKTDVTPFTTLGGVELMIDNDDIENFVLPIQQAWRSHVARQRFAYLVDTMMAKIDDEEERNTRMARLQNIATRQVYNKAAVVVEEGAEWKASELQLDLLDLSKDNSTSTTIMFDIQPSALNPTFSLLASATFSYRDANGETLTLEKPFILQSAAALYSRSAQSWLSMACVVKTTGTVHNLVGPHARYNPNETFGLMEGDWVAISDTVLTKEGSSVHLQLVDGSMIQVGENTRLEFEAYDNRNTMSEWILHEGQVHVIGAMQTRTIVQCPVIIDGKAGNLLVPPAYQCYCVAMCHAKITYQADRLNLNCANERVIVTYQGRELEIPTLMQTVARQGDFLAVPWTIEEGEYDEWMQCCPNLAKLIHVQKHVARCVAAHCLAKVAEKARRNAKLKENIGSSRAGEVIILSKLAEMREFVVSSVSQLDYLSLTMLRQHARASRLSTGPELVQQPTAVWELSDIATAIRNERPSGACDLFLTTEQRTQTNKKMSKPHVRRASLDPEVQAAEAELKRRMNEVAELFPLFDLDGSGYIEFLEFQQVILTWAYSSKRSATRFLQKWQFLVEKKMIPQSMNREQLEQLMLHLSEDYEADQFNLLITHSRSLLGALQDLTEGNRKNRAIWQLFQLWDFEGIGFVDSIEMQNVIVRLNPWDDLSSHERLAQFLDLNENEVIRPERQTPYPWDEDEDVGDVGHPILLPAFHAAIEHCLPEGHSEEVFHNGIWAIKLELENSRAAVTAGGAWKSELYGSEMQHLITWDLRHIFDGLMPRDIEHFLDPKNVKSQEVCNMASKPVLLLTGIAPKGVKSRLMSPAGGNWWGSLLDQFADGNHQAFLDFLITFPLMSVTRKLAMDVFPLVSHPEYNPSFLLRFSKVLSMLCNWTKLVLKIVMLMNKWTFANPNANRIGGSREAATPPAQVYSVLTGQSSVLPELDAARSKAKGLIEQSGVHNVKAGGTNVNSSPRPKGSLDFDGGRGNVASVAHNRSQLPAVPVALPTSGYQNALTIKQSPKVQAGLPRRHGALYHPSISPAKPRPPPGSPKAKNQIALSKTADQQVKELSKVEPPSPRERKMEYRRTPNLGPMHVVSSYKKNLSHEPLFMPKTLSPAAPPRKLPAAAPPVLRKTSGGSDFMLDHRAAPSPPTTPPFPHPPSLTASNDLAQYIQQMKRNTEVTQWLMEHNLPEWVDVFASAGFDDLHDVRGVIQGNRALFERLVDRPGHRLKLERLLVGEL</sequence>
<accession>A0A7S4FUT1</accession>
<dbReference type="Gene3D" id="1.25.40.280">
    <property type="entry name" value="alix/aip1 like domains"/>
    <property type="match status" value="1"/>
</dbReference>
<dbReference type="SUPFAM" id="SSF47769">
    <property type="entry name" value="SAM/Pointed domain"/>
    <property type="match status" value="1"/>
</dbReference>
<feature type="domain" description="VWFA" evidence="5">
    <location>
        <begin position="465"/>
        <end position="661"/>
    </location>
</feature>
<evidence type="ECO:0000256" key="1">
    <source>
        <dbReference type="ARBA" id="ARBA00022837"/>
    </source>
</evidence>
<dbReference type="Gene3D" id="1.10.238.10">
    <property type="entry name" value="EF-hand"/>
    <property type="match status" value="1"/>
</dbReference>
<dbReference type="PROSITE" id="PS50222">
    <property type="entry name" value="EF_HAND_2"/>
    <property type="match status" value="1"/>
</dbReference>
<protein>
    <submittedName>
        <fullName evidence="6">Uncharacterized protein</fullName>
    </submittedName>
</protein>
<organism evidence="6">
    <name type="scientific">Eutreptiella gymnastica</name>
    <dbReference type="NCBI Taxonomy" id="73025"/>
    <lineage>
        <taxon>Eukaryota</taxon>
        <taxon>Discoba</taxon>
        <taxon>Euglenozoa</taxon>
        <taxon>Euglenida</taxon>
        <taxon>Spirocuta</taxon>
        <taxon>Euglenophyceae</taxon>
        <taxon>Eutreptiales</taxon>
        <taxon>Eutreptiaceae</taxon>
        <taxon>Eutreptiella</taxon>
    </lineage>
</organism>
<feature type="compositionally biased region" description="Basic and acidic residues" evidence="3">
    <location>
        <begin position="1784"/>
        <end position="1801"/>
    </location>
</feature>
<feature type="coiled-coil region" evidence="2">
    <location>
        <begin position="285"/>
        <end position="316"/>
    </location>
</feature>
<reference evidence="6" key="1">
    <citation type="submission" date="2021-01" db="EMBL/GenBank/DDBJ databases">
        <authorList>
            <person name="Corre E."/>
            <person name="Pelletier E."/>
            <person name="Niang G."/>
            <person name="Scheremetjew M."/>
            <person name="Finn R."/>
            <person name="Kale V."/>
            <person name="Holt S."/>
            <person name="Cochrane G."/>
            <person name="Meng A."/>
            <person name="Brown T."/>
            <person name="Cohen L."/>
        </authorList>
    </citation>
    <scope>NUCLEOTIDE SEQUENCE</scope>
    <source>
        <strain evidence="6">CCMP1594</strain>
    </source>
</reference>
<dbReference type="PROSITE" id="PS50234">
    <property type="entry name" value="VWFA"/>
    <property type="match status" value="1"/>
</dbReference>
<dbReference type="Pfam" id="PF03097">
    <property type="entry name" value="BRO1"/>
    <property type="match status" value="1"/>
</dbReference>
<dbReference type="InterPro" id="IPR002035">
    <property type="entry name" value="VWF_A"/>
</dbReference>
<keyword evidence="1" id="KW-0106">Calcium</keyword>
<proteinExistence type="predicted"/>
<dbReference type="CDD" id="cd00198">
    <property type="entry name" value="vWFA"/>
    <property type="match status" value="1"/>
</dbReference>
<dbReference type="InterPro" id="IPR004328">
    <property type="entry name" value="BRO1_dom"/>
</dbReference>
<gene>
    <name evidence="6" type="ORF">EGYM00163_LOCUS27038</name>
</gene>
<dbReference type="Pfam" id="PF04773">
    <property type="entry name" value="FecR"/>
    <property type="match status" value="1"/>
</dbReference>